<dbReference type="EMBL" id="CP063373">
    <property type="protein sequence ID" value="QOV33151.1"/>
    <property type="molecule type" value="Genomic_DNA"/>
</dbReference>
<accession>A0A7M2SD92</accession>
<dbReference type="PROSITE" id="PS51257">
    <property type="entry name" value="PROKAR_LIPOPROTEIN"/>
    <property type="match status" value="1"/>
</dbReference>
<keyword evidence="1" id="KW-0732">Signal</keyword>
<dbReference type="Proteomes" id="UP000594205">
    <property type="component" value="Chromosome"/>
</dbReference>
<sequence>MRTPRSTALTVAVGAVTIALALTACSPSGGGGSGAKSSKPVTQAEIDKAMNTPTSLTFWSWVPDIQDEIDLFEKKYPKIKVNLVNQGDANAQYVKLRAAVKAGKGVPDVAQIGYDYLPSFTQTKSLLDLTPYGADKVASEFVPGVWSQVTQNGSIWAVPQDSGPMGTLYRTDIFGKAGVSAPTTWGEFATAAQAVKKKTGAYITNIPGNDMPQTLGFFSQAGARPFGYDGKETVSIDVDNATTQRVVGYWQDLIQKDLVATDPDFTDAWYQGLSRGKYATWLTAAWGPTFLAGSAKNTSGKWRAAVLPQWKAGENVAANWGGSSDAVMAATSHPIQAYELAKFINSDPSSTIKLANEQSLYPTTTATLSNPEFTDAKSDFYGGQQVNKFFAGVSKTVPQNQKYVPFQDYVNSSYNDTLGKAIAEHGDLKSALSAWQKKLVSYAEQQGFSVK</sequence>
<dbReference type="SUPFAM" id="SSF53850">
    <property type="entry name" value="Periplasmic binding protein-like II"/>
    <property type="match status" value="1"/>
</dbReference>
<dbReference type="InterPro" id="IPR006059">
    <property type="entry name" value="SBP"/>
</dbReference>
<dbReference type="Pfam" id="PF01547">
    <property type="entry name" value="SBP_bac_1"/>
    <property type="match status" value="1"/>
</dbReference>
<evidence type="ECO:0000256" key="1">
    <source>
        <dbReference type="SAM" id="SignalP"/>
    </source>
</evidence>
<keyword evidence="3" id="KW-1185">Reference proteome</keyword>
<proteinExistence type="predicted"/>
<feature type="signal peptide" evidence="1">
    <location>
        <begin position="1"/>
        <end position="21"/>
    </location>
</feature>
<name>A0A7M2SD92_9ACTN</name>
<protein>
    <submittedName>
        <fullName evidence="2">Sugar ABC transporter substrate-binding protein</fullName>
    </submittedName>
</protein>
<dbReference type="Gene3D" id="3.40.190.10">
    <property type="entry name" value="Periplasmic binding protein-like II"/>
    <property type="match status" value="3"/>
</dbReference>
<evidence type="ECO:0000313" key="2">
    <source>
        <dbReference type="EMBL" id="QOV33151.1"/>
    </source>
</evidence>
<dbReference type="PANTHER" id="PTHR43649">
    <property type="entry name" value="ARABINOSE-BINDING PROTEIN-RELATED"/>
    <property type="match status" value="1"/>
</dbReference>
<dbReference type="AlphaFoldDB" id="A0A7M2SD92"/>
<reference evidence="2 3" key="1">
    <citation type="submission" date="2020-10" db="EMBL/GenBank/DDBJ databases">
        <title>Streptomyces ferrugineus complate genome analysis.</title>
        <authorList>
            <person name="Anwar N."/>
        </authorList>
    </citation>
    <scope>NUCLEOTIDE SEQUENCE [LARGE SCALE GENOMIC DNA]</scope>
    <source>
        <strain evidence="2 3">CCTCC AA2014009</strain>
    </source>
</reference>
<gene>
    <name evidence="2" type="ORF">IM697_23125</name>
</gene>
<feature type="chain" id="PRO_5039445408" evidence="1">
    <location>
        <begin position="22"/>
        <end position="451"/>
    </location>
</feature>
<organism evidence="2 3">
    <name type="scientific">Streptomyces ferrugineus</name>
    <dbReference type="NCBI Taxonomy" id="1413221"/>
    <lineage>
        <taxon>Bacteria</taxon>
        <taxon>Bacillati</taxon>
        <taxon>Actinomycetota</taxon>
        <taxon>Actinomycetes</taxon>
        <taxon>Kitasatosporales</taxon>
        <taxon>Streptomycetaceae</taxon>
        <taxon>Streptomyces</taxon>
    </lineage>
</organism>
<dbReference type="KEGG" id="sfeu:IM697_23125"/>
<dbReference type="CDD" id="cd13585">
    <property type="entry name" value="PBP2_TMBP_like"/>
    <property type="match status" value="1"/>
</dbReference>
<evidence type="ECO:0000313" key="3">
    <source>
        <dbReference type="Proteomes" id="UP000594205"/>
    </source>
</evidence>
<dbReference type="InterPro" id="IPR050490">
    <property type="entry name" value="Bact_solute-bd_prot1"/>
</dbReference>
<dbReference type="PANTHER" id="PTHR43649:SF14">
    <property type="entry name" value="BLR3389 PROTEIN"/>
    <property type="match status" value="1"/>
</dbReference>